<organism evidence="1 2">
    <name type="scientific">Koribacter versatilis (strain Ellin345)</name>
    <dbReference type="NCBI Taxonomy" id="204669"/>
    <lineage>
        <taxon>Bacteria</taxon>
        <taxon>Pseudomonadati</taxon>
        <taxon>Acidobacteriota</taxon>
        <taxon>Terriglobia</taxon>
        <taxon>Terriglobales</taxon>
        <taxon>Candidatus Korobacteraceae</taxon>
        <taxon>Candidatus Korobacter</taxon>
    </lineage>
</organism>
<dbReference type="EMBL" id="CP000360">
    <property type="protein sequence ID" value="ABF42940.1"/>
    <property type="molecule type" value="Genomic_DNA"/>
</dbReference>
<proteinExistence type="predicted"/>
<dbReference type="EnsemblBacteria" id="ABF42940">
    <property type="protein sequence ID" value="ABF42940"/>
    <property type="gene ID" value="Acid345_3940"/>
</dbReference>
<keyword evidence="2" id="KW-1185">Reference proteome</keyword>
<accession>Q1IJL0</accession>
<dbReference type="AlphaFoldDB" id="Q1IJL0"/>
<gene>
    <name evidence="1" type="ordered locus">Acid345_3940</name>
</gene>
<dbReference type="HOGENOM" id="CLU_565770_0_0_0"/>
<evidence type="ECO:0008006" key="3">
    <source>
        <dbReference type="Google" id="ProtNLM"/>
    </source>
</evidence>
<evidence type="ECO:0000313" key="2">
    <source>
        <dbReference type="Proteomes" id="UP000002432"/>
    </source>
</evidence>
<dbReference type="eggNOG" id="ENOG5033RGK">
    <property type="taxonomic scope" value="Bacteria"/>
</dbReference>
<dbReference type="RefSeq" id="WP_011524739.1">
    <property type="nucleotide sequence ID" value="NC_008009.1"/>
</dbReference>
<evidence type="ECO:0000313" key="1">
    <source>
        <dbReference type="EMBL" id="ABF42940.1"/>
    </source>
</evidence>
<reference evidence="1 2" key="1">
    <citation type="journal article" date="2009" name="Appl. Environ. Microbiol.">
        <title>Three genomes from the phylum Acidobacteria provide insight into the lifestyles of these microorganisms in soils.</title>
        <authorList>
            <person name="Ward N.L."/>
            <person name="Challacombe J.F."/>
            <person name="Janssen P.H."/>
            <person name="Henrissat B."/>
            <person name="Coutinho P.M."/>
            <person name="Wu M."/>
            <person name="Xie G."/>
            <person name="Haft D.H."/>
            <person name="Sait M."/>
            <person name="Badger J."/>
            <person name="Barabote R.D."/>
            <person name="Bradley B."/>
            <person name="Brettin T.S."/>
            <person name="Brinkac L.M."/>
            <person name="Bruce D."/>
            <person name="Creasy T."/>
            <person name="Daugherty S.C."/>
            <person name="Davidsen T.M."/>
            <person name="DeBoy R.T."/>
            <person name="Detter J.C."/>
            <person name="Dodson R.J."/>
            <person name="Durkin A.S."/>
            <person name="Ganapathy A."/>
            <person name="Gwinn-Giglio M."/>
            <person name="Han C.S."/>
            <person name="Khouri H."/>
            <person name="Kiss H."/>
            <person name="Kothari S.P."/>
            <person name="Madupu R."/>
            <person name="Nelson K.E."/>
            <person name="Nelson W.C."/>
            <person name="Paulsen I."/>
            <person name="Penn K."/>
            <person name="Ren Q."/>
            <person name="Rosovitz M.J."/>
            <person name="Selengut J.D."/>
            <person name="Shrivastava S."/>
            <person name="Sullivan S.A."/>
            <person name="Tapia R."/>
            <person name="Thompson L.S."/>
            <person name="Watkins K.L."/>
            <person name="Yang Q."/>
            <person name="Yu C."/>
            <person name="Zafar N."/>
            <person name="Zhou L."/>
            <person name="Kuske C.R."/>
        </authorList>
    </citation>
    <scope>NUCLEOTIDE SEQUENCE [LARGE SCALE GENOMIC DNA]</scope>
    <source>
        <strain evidence="1 2">Ellin345</strain>
    </source>
</reference>
<dbReference type="KEGG" id="aba:Acid345_3940"/>
<dbReference type="PROSITE" id="PS51257">
    <property type="entry name" value="PROKAR_LIPOPROTEIN"/>
    <property type="match status" value="1"/>
</dbReference>
<dbReference type="Proteomes" id="UP000002432">
    <property type="component" value="Chromosome"/>
</dbReference>
<name>Q1IJL0_KORVE</name>
<protein>
    <recommendedName>
        <fullName evidence="3">Lipoprotein</fullName>
    </recommendedName>
</protein>
<dbReference type="OrthoDB" id="8448116at2"/>
<sequence length="488" mass="51919">MKNYGIPFFSVVIFAVSLLVGCGSSPLAVQPAPPLSAENLNLIFVSSEDLAHHASGDVSEATANLTNQGLQRVLLNAAFLRKNVLANQNVNGIYALEPMTHLQTASQYPDMAALEMAQQFAVLNQVTLSSDQSGGTPFTGQNFPINASYSPNAVPPDVLAPLQFCPACQGLDFSDVGGDNEAVVSKVLTAKTPGFYVFVAPWETVRELMVNADRTEGYALQLPEEYPGPNTIYAIAVAPSGSASLVDYDTKANPGASYPTLPAPVPTTTCTVRTPESVTVTGGVDGAVVPANANTDEVLYMIRHAEAHPQGYWSDNNYVAAGNWRALALPSALEGKSNPDEVWSGDPSSFGMGTMSNTGQNYFSGVAPPLTVVPYVIAKDLPYHLVAGFDMTAAASASQSSQFFFTGGRFSQRKVLLGWMYVQNQQIINALFASYYPNGGAPVVPTWSPLDYDSLWTVTFDGQGNFTVDYSRCEGIDSAALPATAPQF</sequence>